<evidence type="ECO:0000259" key="1">
    <source>
        <dbReference type="PROSITE" id="PS50076"/>
    </source>
</evidence>
<dbReference type="PROSITE" id="PS50076">
    <property type="entry name" value="DNAJ_2"/>
    <property type="match status" value="1"/>
</dbReference>
<protein>
    <submittedName>
        <fullName evidence="2">DnaJ protein, putative</fullName>
    </submittedName>
</protein>
<dbReference type="PANTHER" id="PTHR43948">
    <property type="entry name" value="DNAJ HOMOLOG SUBFAMILY B"/>
    <property type="match status" value="1"/>
</dbReference>
<name>A0A151L6Z8_PLARE</name>
<dbReference type="PROSITE" id="PS00636">
    <property type="entry name" value="DNAJ_1"/>
    <property type="match status" value="1"/>
</dbReference>
<reference evidence="2 3" key="1">
    <citation type="journal article" date="2016" name="Nat. Commun.">
        <title>Genomes of cryptic chimpanzee Plasmodium species reveal key evolutionary events leading to human malaria.</title>
        <authorList>
            <person name="Sundararaman S.A."/>
            <person name="Plenderleith L.J."/>
            <person name="Liu W."/>
            <person name="Loy D.E."/>
            <person name="Learn G.H."/>
            <person name="Li Y."/>
            <person name="Shaw K.S."/>
            <person name="Ayouba A."/>
            <person name="Peeters M."/>
            <person name="Speede S."/>
            <person name="Shaw G.M."/>
            <person name="Bushman F.D."/>
            <person name="Brisson D."/>
            <person name="Rayner J.C."/>
            <person name="Sharp P.M."/>
            <person name="Hahn B.H."/>
        </authorList>
    </citation>
    <scope>NUCLEOTIDE SEQUENCE [LARGE SCALE GENOMIC DNA]</scope>
    <source>
        <strain evidence="2 3">SY57</strain>
    </source>
</reference>
<dbReference type="GO" id="GO:0005634">
    <property type="term" value="C:nucleus"/>
    <property type="evidence" value="ECO:0007669"/>
    <property type="project" value="TreeGrafter"/>
</dbReference>
<dbReference type="EMBL" id="LVLA01000014">
    <property type="protein sequence ID" value="KYN94745.1"/>
    <property type="molecule type" value="Genomic_DNA"/>
</dbReference>
<dbReference type="VEuPathDB" id="PlasmoDB:PRG01_1332500"/>
<evidence type="ECO:0000313" key="2">
    <source>
        <dbReference type="EMBL" id="KYN94745.1"/>
    </source>
</evidence>
<accession>A0A151L6Z8</accession>
<proteinExistence type="predicted"/>
<dbReference type="PANTHER" id="PTHR43948:SF10">
    <property type="entry name" value="MRJ, ISOFORM E"/>
    <property type="match status" value="1"/>
</dbReference>
<dbReference type="GO" id="GO:0051082">
    <property type="term" value="F:unfolded protein binding"/>
    <property type="evidence" value="ECO:0007669"/>
    <property type="project" value="TreeGrafter"/>
</dbReference>
<dbReference type="Gene3D" id="1.10.287.110">
    <property type="entry name" value="DnaJ domain"/>
    <property type="match status" value="1"/>
</dbReference>
<dbReference type="InterPro" id="IPR001623">
    <property type="entry name" value="DnaJ_domain"/>
</dbReference>
<dbReference type="GO" id="GO:0044183">
    <property type="term" value="F:protein folding chaperone"/>
    <property type="evidence" value="ECO:0007669"/>
    <property type="project" value="TreeGrafter"/>
</dbReference>
<dbReference type="PRINTS" id="PR00625">
    <property type="entry name" value="JDOMAIN"/>
</dbReference>
<dbReference type="InterPro" id="IPR018253">
    <property type="entry name" value="DnaJ_domain_CS"/>
</dbReference>
<comment type="caution">
    <text evidence="2">The sequence shown here is derived from an EMBL/GenBank/DDBJ whole genome shotgun (WGS) entry which is preliminary data.</text>
</comment>
<evidence type="ECO:0000313" key="3">
    <source>
        <dbReference type="Proteomes" id="UP000076359"/>
    </source>
</evidence>
<dbReference type="GO" id="GO:0005737">
    <property type="term" value="C:cytoplasm"/>
    <property type="evidence" value="ECO:0007669"/>
    <property type="project" value="TreeGrafter"/>
</dbReference>
<dbReference type="VEuPathDB" id="PlasmoDB:PRCDC_1329300"/>
<dbReference type="CDD" id="cd06257">
    <property type="entry name" value="DnaJ"/>
    <property type="match status" value="1"/>
</dbReference>
<dbReference type="FunFam" id="1.10.287.110:FF:000205">
    <property type="entry name" value="DnaJ protein"/>
    <property type="match status" value="1"/>
</dbReference>
<feature type="domain" description="J" evidence="1">
    <location>
        <begin position="43"/>
        <end position="109"/>
    </location>
</feature>
<dbReference type="KEGG" id="prei:PRSY57_1329300"/>
<dbReference type="AlphaFoldDB" id="A0A151L6Z8"/>
<dbReference type="SUPFAM" id="SSF46565">
    <property type="entry name" value="Chaperone J-domain"/>
    <property type="match status" value="1"/>
</dbReference>
<dbReference type="GeneID" id="24532870"/>
<dbReference type="Pfam" id="PF00226">
    <property type="entry name" value="DnaJ"/>
    <property type="match status" value="1"/>
</dbReference>
<dbReference type="GO" id="GO:0051087">
    <property type="term" value="F:protein-folding chaperone binding"/>
    <property type="evidence" value="ECO:0007669"/>
    <property type="project" value="TreeGrafter"/>
</dbReference>
<dbReference type="Proteomes" id="UP000076359">
    <property type="component" value="Chromosome 13"/>
</dbReference>
<organism evidence="2 3">
    <name type="scientific">Plasmodium reichenowi</name>
    <dbReference type="NCBI Taxonomy" id="5854"/>
    <lineage>
        <taxon>Eukaryota</taxon>
        <taxon>Sar</taxon>
        <taxon>Alveolata</taxon>
        <taxon>Apicomplexa</taxon>
        <taxon>Aconoidasida</taxon>
        <taxon>Haemosporida</taxon>
        <taxon>Plasmodiidae</taxon>
        <taxon>Plasmodium</taxon>
        <taxon>Plasmodium (Laverania)</taxon>
    </lineage>
</organism>
<dbReference type="SMART" id="SM00271">
    <property type="entry name" value="DnaJ"/>
    <property type="match status" value="1"/>
</dbReference>
<dbReference type="RefSeq" id="XP_012764682.2">
    <property type="nucleotide sequence ID" value="XM_012909228.2"/>
</dbReference>
<dbReference type="InterPro" id="IPR036869">
    <property type="entry name" value="J_dom_sf"/>
</dbReference>
<sequence>MFLIKKRFLSFYNIISTSPILNKKFVYVKNNYIFQKRYFSNKNFYDILNIKKDSNKNEIKQAYRKLALKYHPDRNPNNRKESEQKFREITEAYETLSDDNKKKIYDSQLNNGFYSNNFNNNYYNTTSNSNHMNYNYQSKRMTDEEIENVFKNVFGNMNLNDIFKSNIFKENSFSSRTMGSDIFSNFGSSASYGTPRNENIKQTNIKTEIIPRGNKIIEKTTKIITYKDGNVKQEIIEREISNNSKEFEDFVDFDFLYKNNNLFNNMNSQNNINKQSFHRVINNYKQNRLVRNVLNYCYGILSLATRRILVNLVIHVIRKVIQTIIFMLRKK</sequence>
<gene>
    <name evidence="2" type="ORF">PRSY57_1329300</name>
</gene>